<evidence type="ECO:0000256" key="10">
    <source>
        <dbReference type="PIRSR" id="PIRSR605856-50"/>
    </source>
</evidence>
<reference evidence="13" key="1">
    <citation type="journal article" date="2021" name="PeerJ">
        <title>Extensive microbial diversity within the chicken gut microbiome revealed by metagenomics and culture.</title>
        <authorList>
            <person name="Gilroy R."/>
            <person name="Ravi A."/>
            <person name="Getino M."/>
            <person name="Pursley I."/>
            <person name="Horton D.L."/>
            <person name="Alikhan N.F."/>
            <person name="Baker D."/>
            <person name="Gharbi K."/>
            <person name="Hall N."/>
            <person name="Watson M."/>
            <person name="Adriaenssens E.M."/>
            <person name="Foster-Nyarko E."/>
            <person name="Jarju S."/>
            <person name="Secka A."/>
            <person name="Antonio M."/>
            <person name="Oren A."/>
            <person name="Chaudhuri R.R."/>
            <person name="La Ragione R."/>
            <person name="Hildebrand F."/>
            <person name="Pallen M.J."/>
        </authorList>
    </citation>
    <scope>NUCLEOTIDE SEQUENCE</scope>
    <source>
        <strain evidence="13">CHK187-11901</strain>
    </source>
</reference>
<evidence type="ECO:0000256" key="5">
    <source>
        <dbReference type="ARBA" id="ARBA00022605"/>
    </source>
</evidence>
<dbReference type="CDD" id="cd01561">
    <property type="entry name" value="CBS_like"/>
    <property type="match status" value="1"/>
</dbReference>
<dbReference type="PANTHER" id="PTHR10314">
    <property type="entry name" value="CYSTATHIONINE BETA-SYNTHASE"/>
    <property type="match status" value="1"/>
</dbReference>
<comment type="similarity">
    <text evidence="3">Belongs to the cysteine synthase/cystathionine beta-synthase family.</text>
</comment>
<evidence type="ECO:0000313" key="13">
    <source>
        <dbReference type="EMBL" id="HJC37393.1"/>
    </source>
</evidence>
<dbReference type="Pfam" id="PF00291">
    <property type="entry name" value="PALP"/>
    <property type="match status" value="1"/>
</dbReference>
<evidence type="ECO:0000256" key="8">
    <source>
        <dbReference type="ARBA" id="ARBA00023192"/>
    </source>
</evidence>
<evidence type="ECO:0000259" key="12">
    <source>
        <dbReference type="Pfam" id="PF00291"/>
    </source>
</evidence>
<evidence type="ECO:0000256" key="1">
    <source>
        <dbReference type="ARBA" id="ARBA00001933"/>
    </source>
</evidence>
<comment type="catalytic activity">
    <reaction evidence="9">
        <text>O-acetyl-L-serine + hydrogen sulfide = L-cysteine + acetate</text>
        <dbReference type="Rhea" id="RHEA:14829"/>
        <dbReference type="ChEBI" id="CHEBI:29919"/>
        <dbReference type="ChEBI" id="CHEBI:30089"/>
        <dbReference type="ChEBI" id="CHEBI:35235"/>
        <dbReference type="ChEBI" id="CHEBI:58340"/>
        <dbReference type="EC" id="2.5.1.47"/>
    </reaction>
</comment>
<dbReference type="NCBIfam" id="TIGR01139">
    <property type="entry name" value="cysK"/>
    <property type="match status" value="1"/>
</dbReference>
<feature type="modified residue" description="N6-(pyridoxal phosphate)lysine" evidence="11">
    <location>
        <position position="35"/>
    </location>
</feature>
<evidence type="ECO:0000256" key="4">
    <source>
        <dbReference type="ARBA" id="ARBA00012681"/>
    </source>
</evidence>
<feature type="binding site" evidence="10">
    <location>
        <position position="256"/>
    </location>
    <ligand>
        <name>pyridoxal 5'-phosphate</name>
        <dbReference type="ChEBI" id="CHEBI:597326"/>
    </ligand>
</feature>
<keyword evidence="7 10" id="KW-0663">Pyridoxal phosphate</keyword>
<evidence type="ECO:0000256" key="2">
    <source>
        <dbReference type="ARBA" id="ARBA00004962"/>
    </source>
</evidence>
<sequence length="294" mass="31314">MMKPIELIGNTPMIQIGDSDVYVKLEGFNPGGSVKDRAVFWMLKKAMARGEVTPDSVLIEATSGNTGIALAMLGAQLKLKVIIVMPESMSIERRRLVQAYGAQLILSEASAGMQGAIDRMEALMASHPEYVSLRQFDNPDNVLAHYETTGPEILKQLPQTDIFVAGVGTGGTFSGVSRRLKEHDPRILCVAVEPASSALLSGRKAGPHGIQGIGANFIPANFDADVCDDIATVSDEEAIREMVSFGRESGILIGISAGANIAAAKRYAAYYPGKRVVTIAPDGADKYLSVVDFG</sequence>
<reference evidence="13" key="2">
    <citation type="submission" date="2021-04" db="EMBL/GenBank/DDBJ databases">
        <authorList>
            <person name="Gilroy R."/>
        </authorList>
    </citation>
    <scope>NUCLEOTIDE SEQUENCE</scope>
    <source>
        <strain evidence="13">CHK187-11901</strain>
    </source>
</reference>
<dbReference type="FunFam" id="3.40.50.1100:FF:000006">
    <property type="entry name" value="Cysteine synthase"/>
    <property type="match status" value="1"/>
</dbReference>
<protein>
    <recommendedName>
        <fullName evidence="4">cysteine synthase</fullName>
        <ecNumber evidence="4">2.5.1.47</ecNumber>
    </recommendedName>
</protein>
<dbReference type="NCBIfam" id="TIGR01136">
    <property type="entry name" value="cysKM"/>
    <property type="match status" value="1"/>
</dbReference>
<gene>
    <name evidence="13" type="primary">cysK</name>
    <name evidence="13" type="ORF">H9702_09745</name>
</gene>
<keyword evidence="6 13" id="KW-0808">Transferase</keyword>
<dbReference type="InterPro" id="IPR005859">
    <property type="entry name" value="CysK"/>
</dbReference>
<dbReference type="AlphaFoldDB" id="A0A9D2SVL4"/>
<dbReference type="EMBL" id="DWWM01000058">
    <property type="protein sequence ID" value="HJC37393.1"/>
    <property type="molecule type" value="Genomic_DNA"/>
</dbReference>
<evidence type="ECO:0000256" key="11">
    <source>
        <dbReference type="PIRSR" id="PIRSR605856-51"/>
    </source>
</evidence>
<dbReference type="GO" id="GO:0004124">
    <property type="term" value="F:cysteine synthase activity"/>
    <property type="evidence" value="ECO:0007669"/>
    <property type="project" value="UniProtKB-EC"/>
</dbReference>
<dbReference type="SUPFAM" id="SSF53686">
    <property type="entry name" value="Tryptophan synthase beta subunit-like PLP-dependent enzymes"/>
    <property type="match status" value="1"/>
</dbReference>
<evidence type="ECO:0000313" key="14">
    <source>
        <dbReference type="Proteomes" id="UP000823896"/>
    </source>
</evidence>
<dbReference type="InterPro" id="IPR005856">
    <property type="entry name" value="Cys_synth"/>
</dbReference>
<evidence type="ECO:0000256" key="7">
    <source>
        <dbReference type="ARBA" id="ARBA00022898"/>
    </source>
</evidence>
<dbReference type="Proteomes" id="UP000823896">
    <property type="component" value="Unassembled WGS sequence"/>
</dbReference>
<organism evidence="13 14">
    <name type="scientific">Candidatus Merdibacter merdavium</name>
    <dbReference type="NCBI Taxonomy" id="2838692"/>
    <lineage>
        <taxon>Bacteria</taxon>
        <taxon>Bacillati</taxon>
        <taxon>Bacillota</taxon>
        <taxon>Erysipelotrichia</taxon>
        <taxon>Erysipelotrichales</taxon>
        <taxon>Erysipelotrichaceae</taxon>
        <taxon>Merdibacter</taxon>
    </lineage>
</organism>
<keyword evidence="5" id="KW-0028">Amino-acid biosynthesis</keyword>
<evidence type="ECO:0000256" key="3">
    <source>
        <dbReference type="ARBA" id="ARBA00007103"/>
    </source>
</evidence>
<evidence type="ECO:0000256" key="9">
    <source>
        <dbReference type="ARBA" id="ARBA00047931"/>
    </source>
</evidence>
<name>A0A9D2SVL4_9FIRM</name>
<dbReference type="EC" id="2.5.1.47" evidence="4"/>
<feature type="domain" description="Tryptophan synthase beta chain-like PALP" evidence="12">
    <location>
        <begin position="7"/>
        <end position="282"/>
    </location>
</feature>
<comment type="pathway">
    <text evidence="2">Amino-acid biosynthesis; L-cysteine biosynthesis; L-cysteine from L-serine: step 2/2.</text>
</comment>
<dbReference type="Gene3D" id="3.40.50.1100">
    <property type="match status" value="2"/>
</dbReference>
<dbReference type="InterPro" id="IPR036052">
    <property type="entry name" value="TrpB-like_PALP_sf"/>
</dbReference>
<keyword evidence="8" id="KW-0198">Cysteine biosynthesis</keyword>
<feature type="binding site" evidence="10">
    <location>
        <position position="65"/>
    </location>
    <ligand>
        <name>pyridoxal 5'-phosphate</name>
        <dbReference type="ChEBI" id="CHEBI:597326"/>
    </ligand>
</feature>
<feature type="binding site" evidence="10">
    <location>
        <begin position="168"/>
        <end position="172"/>
    </location>
    <ligand>
        <name>pyridoxal 5'-phosphate</name>
        <dbReference type="ChEBI" id="CHEBI:597326"/>
    </ligand>
</feature>
<dbReference type="GO" id="GO:0006535">
    <property type="term" value="P:cysteine biosynthetic process from serine"/>
    <property type="evidence" value="ECO:0007669"/>
    <property type="project" value="InterPro"/>
</dbReference>
<accession>A0A9D2SVL4</accession>
<comment type="cofactor">
    <cofactor evidence="1 10">
        <name>pyridoxal 5'-phosphate</name>
        <dbReference type="ChEBI" id="CHEBI:597326"/>
    </cofactor>
</comment>
<dbReference type="InterPro" id="IPR050214">
    <property type="entry name" value="Cys_Synth/Cystath_Beta-Synth"/>
</dbReference>
<dbReference type="InterPro" id="IPR001926">
    <property type="entry name" value="TrpB-like_PALP"/>
</dbReference>
<comment type="caution">
    <text evidence="13">The sequence shown here is derived from an EMBL/GenBank/DDBJ whole genome shotgun (WGS) entry which is preliminary data.</text>
</comment>
<proteinExistence type="inferred from homology"/>
<evidence type="ECO:0000256" key="6">
    <source>
        <dbReference type="ARBA" id="ARBA00022679"/>
    </source>
</evidence>